<proteinExistence type="predicted"/>
<dbReference type="Proteomes" id="UP000278807">
    <property type="component" value="Unassembled WGS sequence"/>
</dbReference>
<dbReference type="WBParaSite" id="HNAJ_0000087201-mRNA-1">
    <property type="protein sequence ID" value="HNAJ_0000087201-mRNA-1"/>
    <property type="gene ID" value="HNAJ_0000087201"/>
</dbReference>
<organism evidence="3">
    <name type="scientific">Rodentolepis nana</name>
    <name type="common">Dwarf tapeworm</name>
    <name type="synonym">Hymenolepis nana</name>
    <dbReference type="NCBI Taxonomy" id="102285"/>
    <lineage>
        <taxon>Eukaryota</taxon>
        <taxon>Metazoa</taxon>
        <taxon>Spiralia</taxon>
        <taxon>Lophotrochozoa</taxon>
        <taxon>Platyhelminthes</taxon>
        <taxon>Cestoda</taxon>
        <taxon>Eucestoda</taxon>
        <taxon>Cyclophyllidea</taxon>
        <taxon>Hymenolepididae</taxon>
        <taxon>Rodentolepis</taxon>
    </lineage>
</organism>
<protein>
    <submittedName>
        <fullName evidence="3">DUF4283 domain-containing protein</fullName>
    </submittedName>
</protein>
<name>A0A0R3T1U7_RODNA</name>
<evidence type="ECO:0000313" key="1">
    <source>
        <dbReference type="EMBL" id="VDN96731.1"/>
    </source>
</evidence>
<dbReference type="EMBL" id="UZAE01000288">
    <property type="protein sequence ID" value="VDN96731.1"/>
    <property type="molecule type" value="Genomic_DNA"/>
</dbReference>
<dbReference type="AlphaFoldDB" id="A0A0R3T1U7"/>
<reference evidence="1 2" key="2">
    <citation type="submission" date="2018-11" db="EMBL/GenBank/DDBJ databases">
        <authorList>
            <consortium name="Pathogen Informatics"/>
        </authorList>
    </citation>
    <scope>NUCLEOTIDE SEQUENCE [LARGE SCALE GENOMIC DNA]</scope>
</reference>
<reference evidence="3" key="1">
    <citation type="submission" date="2017-02" db="UniProtKB">
        <authorList>
            <consortium name="WormBaseParasite"/>
        </authorList>
    </citation>
    <scope>IDENTIFICATION</scope>
</reference>
<sequence>MITTIERKKKWGRFIALQKLGNPIRVSGILDWIHQNACSTLSVLSPIKVKKPMIMNWCELWQVDRLKVVDWQQIGITSEWGSDYSFFVALWNDYCNAEEEEVAHELWAGRKTTSGPPKIVHTQ</sequence>
<evidence type="ECO:0000313" key="2">
    <source>
        <dbReference type="Proteomes" id="UP000278807"/>
    </source>
</evidence>
<gene>
    <name evidence="1" type="ORF">HNAJ_LOCUS872</name>
</gene>
<accession>A0A0R3T1U7</accession>
<keyword evidence="2" id="KW-1185">Reference proteome</keyword>
<evidence type="ECO:0000313" key="3">
    <source>
        <dbReference type="WBParaSite" id="HNAJ_0000087201-mRNA-1"/>
    </source>
</evidence>